<evidence type="ECO:0000259" key="1">
    <source>
        <dbReference type="Pfam" id="PF04993"/>
    </source>
</evidence>
<gene>
    <name evidence="2" type="ORF">Pla144_47380</name>
</gene>
<evidence type="ECO:0000313" key="3">
    <source>
        <dbReference type="Proteomes" id="UP000318437"/>
    </source>
</evidence>
<dbReference type="Pfam" id="PF04993">
    <property type="entry name" value="TfoX_N"/>
    <property type="match status" value="1"/>
</dbReference>
<dbReference type="Gene3D" id="3.30.1460.30">
    <property type="entry name" value="YgaC/TfoX-N like chaperone"/>
    <property type="match status" value="1"/>
</dbReference>
<sequence length="89" mass="10202">MTEDDKTIVARILPMLKRHKGFSEKRIFGGVCFMINGNMYVGPWTGSLVVRLDKENHDEKQSKPHVKPMEITGKVMKDWTLIEPAGIKF</sequence>
<dbReference type="OrthoDB" id="214902at2"/>
<reference evidence="2 3" key="1">
    <citation type="submission" date="2019-02" db="EMBL/GenBank/DDBJ databases">
        <title>Deep-cultivation of Planctomycetes and their phenomic and genomic characterization uncovers novel biology.</title>
        <authorList>
            <person name="Wiegand S."/>
            <person name="Jogler M."/>
            <person name="Boedeker C."/>
            <person name="Pinto D."/>
            <person name="Vollmers J."/>
            <person name="Rivas-Marin E."/>
            <person name="Kohn T."/>
            <person name="Peeters S.H."/>
            <person name="Heuer A."/>
            <person name="Rast P."/>
            <person name="Oberbeckmann S."/>
            <person name="Bunk B."/>
            <person name="Jeske O."/>
            <person name="Meyerdierks A."/>
            <person name="Storesund J.E."/>
            <person name="Kallscheuer N."/>
            <person name="Luecker S."/>
            <person name="Lage O.M."/>
            <person name="Pohl T."/>
            <person name="Merkel B.J."/>
            <person name="Hornburger P."/>
            <person name="Mueller R.-W."/>
            <person name="Bruemmer F."/>
            <person name="Labrenz M."/>
            <person name="Spormann A.M."/>
            <person name="Op Den Camp H."/>
            <person name="Overmann J."/>
            <person name="Amann R."/>
            <person name="Jetten M.S.M."/>
            <person name="Mascher T."/>
            <person name="Medema M.H."/>
            <person name="Devos D.P."/>
            <person name="Kaster A.-K."/>
            <person name="Ovreas L."/>
            <person name="Rohde M."/>
            <person name="Galperin M.Y."/>
            <person name="Jogler C."/>
        </authorList>
    </citation>
    <scope>NUCLEOTIDE SEQUENCE [LARGE SCALE GENOMIC DNA]</scope>
    <source>
        <strain evidence="2 3">Pla144</strain>
    </source>
</reference>
<dbReference type="Proteomes" id="UP000318437">
    <property type="component" value="Unassembled WGS sequence"/>
</dbReference>
<organism evidence="2 3">
    <name type="scientific">Bythopirellula polymerisocia</name>
    <dbReference type="NCBI Taxonomy" id="2528003"/>
    <lineage>
        <taxon>Bacteria</taxon>
        <taxon>Pseudomonadati</taxon>
        <taxon>Planctomycetota</taxon>
        <taxon>Planctomycetia</taxon>
        <taxon>Pirellulales</taxon>
        <taxon>Lacipirellulaceae</taxon>
        <taxon>Bythopirellula</taxon>
    </lineage>
</organism>
<dbReference type="SUPFAM" id="SSF159894">
    <property type="entry name" value="YgaC/TfoX-N like"/>
    <property type="match status" value="1"/>
</dbReference>
<dbReference type="AlphaFoldDB" id="A0A5C6CDE6"/>
<feature type="domain" description="TfoX N-terminal" evidence="1">
    <location>
        <begin position="16"/>
        <end position="74"/>
    </location>
</feature>
<evidence type="ECO:0000313" key="2">
    <source>
        <dbReference type="EMBL" id="TWU20839.1"/>
    </source>
</evidence>
<dbReference type="RefSeq" id="WP_146452963.1">
    <property type="nucleotide sequence ID" value="NZ_SJPS01000012.1"/>
</dbReference>
<dbReference type="EMBL" id="SJPS01000012">
    <property type="protein sequence ID" value="TWU20839.1"/>
    <property type="molecule type" value="Genomic_DNA"/>
</dbReference>
<name>A0A5C6CDE6_9BACT</name>
<comment type="caution">
    <text evidence="2">The sequence shown here is derived from an EMBL/GenBank/DDBJ whole genome shotgun (WGS) entry which is preliminary data.</text>
</comment>
<dbReference type="InterPro" id="IPR007076">
    <property type="entry name" value="TfoX_N"/>
</dbReference>
<accession>A0A5C6CDE6</accession>
<keyword evidence="3" id="KW-1185">Reference proteome</keyword>
<proteinExistence type="predicted"/>
<protein>
    <recommendedName>
        <fullName evidence="1">TfoX N-terminal domain-containing protein</fullName>
    </recommendedName>
</protein>